<reference evidence="2" key="1">
    <citation type="submission" date="2024-06" db="EMBL/GenBank/DDBJ databases">
        <title>Methylostella associata gen. nov., sp. nov., a novel Ancalomicrobiaceae-affiliated facultatively methylotrophic bacteria that feed on methanotrophs of the genus Methylococcus.</title>
        <authorList>
            <person name="Saltykova V."/>
            <person name="Danilova O.V."/>
            <person name="Oshkin I.Y."/>
            <person name="Belova S.E."/>
            <person name="Pimenov N.V."/>
            <person name="Dedysh S.N."/>
        </authorList>
    </citation>
    <scope>NUCLEOTIDE SEQUENCE</scope>
    <source>
        <strain evidence="2">S20</strain>
    </source>
</reference>
<dbReference type="Gene3D" id="1.20.1050.10">
    <property type="match status" value="1"/>
</dbReference>
<dbReference type="KEGG" id="mflg:ABS361_10685"/>
<sequence>MSTILLHDLVGLSDLRFSPYCWRVKLALAHKGLAFRTRGTPFTAIPAIAGGTGKTVPVIEDGDTIVSDSFAIAEYLEKTYPDRPSLFGGSGGHAMARFVESWANVLHGPIGRMVVLEIHDRLLPEDRAYFRKSREQRMGAPLEQIVARREDRLEAFRESLLPLRLMLKKQPFIGGAAPNYADYVVFGSLQWPRMVSAFELVARDDVARAWFDRVLDAHDGFARKAPATGH</sequence>
<dbReference type="Gene3D" id="3.40.30.10">
    <property type="entry name" value="Glutaredoxin"/>
    <property type="match status" value="1"/>
</dbReference>
<proteinExistence type="predicted"/>
<dbReference type="SUPFAM" id="SSF52833">
    <property type="entry name" value="Thioredoxin-like"/>
    <property type="match status" value="1"/>
</dbReference>
<accession>A0AAU7XEQ9</accession>
<dbReference type="InterPro" id="IPR036282">
    <property type="entry name" value="Glutathione-S-Trfase_C_sf"/>
</dbReference>
<dbReference type="InterPro" id="IPR054416">
    <property type="entry name" value="GST_UstS-like_C"/>
</dbReference>
<dbReference type="EMBL" id="CP158568">
    <property type="protein sequence ID" value="XBY46630.1"/>
    <property type="molecule type" value="Genomic_DNA"/>
</dbReference>
<evidence type="ECO:0000313" key="2">
    <source>
        <dbReference type="EMBL" id="XBY46630.1"/>
    </source>
</evidence>
<dbReference type="RefSeq" id="WP_407051723.1">
    <property type="nucleotide sequence ID" value="NZ_CP158568.1"/>
</dbReference>
<gene>
    <name evidence="2" type="ORF">ABS361_10685</name>
</gene>
<dbReference type="InterPro" id="IPR004045">
    <property type="entry name" value="Glutathione_S-Trfase_N"/>
</dbReference>
<dbReference type="Pfam" id="PF22041">
    <property type="entry name" value="GST_C_7"/>
    <property type="match status" value="1"/>
</dbReference>
<dbReference type="GO" id="GO:0005737">
    <property type="term" value="C:cytoplasm"/>
    <property type="evidence" value="ECO:0007669"/>
    <property type="project" value="TreeGrafter"/>
</dbReference>
<evidence type="ECO:0000259" key="1">
    <source>
        <dbReference type="PROSITE" id="PS50404"/>
    </source>
</evidence>
<dbReference type="SUPFAM" id="SSF47616">
    <property type="entry name" value="GST C-terminal domain-like"/>
    <property type="match status" value="1"/>
</dbReference>
<dbReference type="InterPro" id="IPR036249">
    <property type="entry name" value="Thioredoxin-like_sf"/>
</dbReference>
<dbReference type="PROSITE" id="PS50404">
    <property type="entry name" value="GST_NTER"/>
    <property type="match status" value="1"/>
</dbReference>
<protein>
    <submittedName>
        <fullName evidence="2">Glutathione S-transferase family protein</fullName>
    </submittedName>
</protein>
<dbReference type="CDD" id="cd03202">
    <property type="entry name" value="GST_C_etherase_LigE"/>
    <property type="match status" value="1"/>
</dbReference>
<dbReference type="AlphaFoldDB" id="A0AAU7XEQ9"/>
<dbReference type="InterPro" id="IPR050983">
    <property type="entry name" value="GST_Omega/HSP26"/>
</dbReference>
<organism evidence="2">
    <name type="scientific">Methyloraptor flagellatus</name>
    <dbReference type="NCBI Taxonomy" id="3162530"/>
    <lineage>
        <taxon>Bacteria</taxon>
        <taxon>Pseudomonadati</taxon>
        <taxon>Pseudomonadota</taxon>
        <taxon>Alphaproteobacteria</taxon>
        <taxon>Hyphomicrobiales</taxon>
        <taxon>Ancalomicrobiaceae</taxon>
        <taxon>Methyloraptor</taxon>
    </lineage>
</organism>
<dbReference type="Pfam" id="PF13417">
    <property type="entry name" value="GST_N_3"/>
    <property type="match status" value="1"/>
</dbReference>
<name>A0AAU7XEQ9_9HYPH</name>
<feature type="domain" description="GST N-terminal" evidence="1">
    <location>
        <begin position="8"/>
        <end position="84"/>
    </location>
</feature>
<dbReference type="PANTHER" id="PTHR43968:SF6">
    <property type="entry name" value="GLUTATHIONE S-TRANSFERASE OMEGA"/>
    <property type="match status" value="1"/>
</dbReference>
<dbReference type="PANTHER" id="PTHR43968">
    <property type="match status" value="1"/>
</dbReference>